<evidence type="ECO:0000256" key="1">
    <source>
        <dbReference type="ARBA" id="ARBA00006817"/>
    </source>
</evidence>
<dbReference type="RefSeq" id="WP_126012975.1">
    <property type="nucleotide sequence ID" value="NZ_CP034437.1"/>
</dbReference>
<name>A0A3Q8X2L9_9BACL</name>
<reference evidence="4" key="1">
    <citation type="submission" date="2018-12" db="EMBL/GenBank/DDBJ databases">
        <title>Genome sequence of Peanibacillus sp.</title>
        <authorList>
            <person name="Subramani G."/>
            <person name="Srinivasan S."/>
            <person name="Kim M.K."/>
        </authorList>
    </citation>
    <scope>NUCLEOTIDE SEQUENCE [LARGE SCALE GENOMIC DNA]</scope>
    <source>
        <strain evidence="4">18JY67-1</strain>
    </source>
</reference>
<dbReference type="AlphaFoldDB" id="A0A3Q8X2L9"/>
<dbReference type="InterPro" id="IPR013538">
    <property type="entry name" value="ASHA1/2-like_C"/>
</dbReference>
<feature type="domain" description="Activator of Hsp90 ATPase homologue 1/2-like C-terminal" evidence="2">
    <location>
        <begin position="25"/>
        <end position="160"/>
    </location>
</feature>
<accession>A0A3Q8X2L9</accession>
<dbReference type="OrthoDB" id="118413at2"/>
<dbReference type="SUPFAM" id="SSF55961">
    <property type="entry name" value="Bet v1-like"/>
    <property type="match status" value="1"/>
</dbReference>
<comment type="similarity">
    <text evidence="1">Belongs to the AHA1 family.</text>
</comment>
<dbReference type="CDD" id="cd07826">
    <property type="entry name" value="SRPBCC_CalC_Aha1-like_9"/>
    <property type="match status" value="1"/>
</dbReference>
<dbReference type="Pfam" id="PF08327">
    <property type="entry name" value="AHSA1"/>
    <property type="match status" value="1"/>
</dbReference>
<sequence length="165" mass="18555">MTVTNETKLTAEPGKQVILIEREFNAPRELVFEAFTDADLFVQWMGPSQLTMQLEKFDARDGGAWKYISKDPSGGEYAFCGVFHEVTAPQRIVQTFEFLGLPERGHVTLETAVFEELPGGRTIVKMESVFRSVADRDGMLQSGMEGGMNESFGRLVKLLETLRNR</sequence>
<evidence type="ECO:0000313" key="3">
    <source>
        <dbReference type="EMBL" id="AZN39033.1"/>
    </source>
</evidence>
<dbReference type="EMBL" id="CP034437">
    <property type="protein sequence ID" value="AZN39033.1"/>
    <property type="molecule type" value="Genomic_DNA"/>
</dbReference>
<dbReference type="Proteomes" id="UP000272528">
    <property type="component" value="Chromosome"/>
</dbReference>
<dbReference type="InterPro" id="IPR023393">
    <property type="entry name" value="START-like_dom_sf"/>
</dbReference>
<keyword evidence="4" id="KW-1185">Reference proteome</keyword>
<evidence type="ECO:0000259" key="2">
    <source>
        <dbReference type="Pfam" id="PF08327"/>
    </source>
</evidence>
<protein>
    <submittedName>
        <fullName evidence="3">ATPase</fullName>
    </submittedName>
</protein>
<organism evidence="3 4">
    <name type="scientific">Paenibacillus albus</name>
    <dbReference type="NCBI Taxonomy" id="2495582"/>
    <lineage>
        <taxon>Bacteria</taxon>
        <taxon>Bacillati</taxon>
        <taxon>Bacillota</taxon>
        <taxon>Bacilli</taxon>
        <taxon>Bacillales</taxon>
        <taxon>Paenibacillaceae</taxon>
        <taxon>Paenibacillus</taxon>
    </lineage>
</organism>
<evidence type="ECO:0000313" key="4">
    <source>
        <dbReference type="Proteomes" id="UP000272528"/>
    </source>
</evidence>
<dbReference type="KEGG" id="palb:EJC50_04640"/>
<gene>
    <name evidence="3" type="ORF">EJC50_04640</name>
</gene>
<dbReference type="Gene3D" id="3.30.530.20">
    <property type="match status" value="1"/>
</dbReference>
<proteinExistence type="inferred from homology"/>